<dbReference type="InterPro" id="IPR051842">
    <property type="entry name" value="uS12_prolyl_hydroxylase"/>
</dbReference>
<gene>
    <name evidence="5" type="ORF">IFO71_15440</name>
</gene>
<sequence>MYLLNPRSTDDTDALYRRFHSARPFRHWLIEDFFNAEWADRLIAEFPDFERGNARNENGELGGKSVVERIRDLGPAYAALDDLAKSPAFLSWLSASTGIPDLLYDPEYFGGGTHDNRHGQDLDVHVDFNRHPGNGSHRRLNLIVYLNKDWQPDWGGGLELHSDPRSEADQVSIIQPLFNHCVVFETTEHSWHGFSRITLPEAEHHRSRKSIALYFYTASRPSEEVAPTHSTIYVDRPLPERFHAGHVLSEADLQEIKGLLARRDQHNQRLYRELTAAQNRVALLEQSAGGNPFGHAARFWNGSLRFASRLGAADRAPMIREARDAFLPFVSHLPPLVRQPLRRMWRRMQKPAPASVVADASPATTATTQIKMKCVLCGNEAAALQQVGAVAPTHPGPFQVNEYRLLHCANCDTVRLDPTPNAADLNTLYCGSVQFSDDTYTAPERVAQILDYYTHCLTSLKLLPKPGGRCLEVGAGLAWVSRGCKQLDTKIHTTAQDLSDECSLRCPWVDSYRVVPVEELATEQRYALISLTHVIEHVPDPEVLLGELNARLENEGKIFITAPFRPIGWQPNQGISAWNSYSYLHVPAHISYLSKRWFDQVCQRLGLAVLHWSQEQDGGQAFEVVLGKASAAAN</sequence>
<dbReference type="PANTHER" id="PTHR12117">
    <property type="entry name" value="HISTONE ACETYLTRANSFERASE COMPLEX"/>
    <property type="match status" value="1"/>
</dbReference>
<keyword evidence="5" id="KW-0808">Transferase</keyword>
<dbReference type="Gene3D" id="2.60.120.620">
    <property type="entry name" value="q2cbj1_9rhob like domain"/>
    <property type="match status" value="1"/>
</dbReference>
<dbReference type="InterPro" id="IPR044862">
    <property type="entry name" value="Pro_4_hyd_alph_FE2OG_OXY"/>
</dbReference>
<evidence type="ECO:0000313" key="5">
    <source>
        <dbReference type="EMBL" id="MBD8527135.1"/>
    </source>
</evidence>
<organism evidence="5 6">
    <name type="scientific">Pseudomarimonas arenosa</name>
    <dbReference type="NCBI Taxonomy" id="2774145"/>
    <lineage>
        <taxon>Bacteria</taxon>
        <taxon>Pseudomonadati</taxon>
        <taxon>Pseudomonadota</taxon>
        <taxon>Gammaproteobacteria</taxon>
        <taxon>Lysobacterales</taxon>
        <taxon>Lysobacteraceae</taxon>
        <taxon>Pseudomarimonas</taxon>
    </lineage>
</organism>
<dbReference type="GO" id="GO:0006449">
    <property type="term" value="P:regulation of translational termination"/>
    <property type="evidence" value="ECO:0007669"/>
    <property type="project" value="TreeGrafter"/>
</dbReference>
<evidence type="ECO:0000259" key="4">
    <source>
        <dbReference type="SMART" id="SM00702"/>
    </source>
</evidence>
<dbReference type="GO" id="GO:0008168">
    <property type="term" value="F:methyltransferase activity"/>
    <property type="evidence" value="ECO:0007669"/>
    <property type="project" value="UniProtKB-KW"/>
</dbReference>
<protein>
    <submittedName>
        <fullName evidence="5">Methyltransferase domain-containing protein</fullName>
    </submittedName>
</protein>
<dbReference type="Gene3D" id="3.40.50.150">
    <property type="entry name" value="Vaccinia Virus protein VP39"/>
    <property type="match status" value="1"/>
</dbReference>
<dbReference type="Pfam" id="PF13640">
    <property type="entry name" value="2OG-FeII_Oxy_3"/>
    <property type="match status" value="1"/>
</dbReference>
<accession>A0AAW3ZNQ1</accession>
<dbReference type="InterPro" id="IPR029063">
    <property type="entry name" value="SAM-dependent_MTases_sf"/>
</dbReference>
<keyword evidence="6" id="KW-1185">Reference proteome</keyword>
<reference evidence="5 6" key="1">
    <citation type="submission" date="2020-09" db="EMBL/GenBank/DDBJ databases">
        <title>Pseudoxanthomonas sp. CAU 1598 isolated from sand of Yaerae Beach.</title>
        <authorList>
            <person name="Kim W."/>
        </authorList>
    </citation>
    <scope>NUCLEOTIDE SEQUENCE [LARGE SCALE GENOMIC DNA]</scope>
    <source>
        <strain evidence="5 6">CAU 1598</strain>
    </source>
</reference>
<evidence type="ECO:0000256" key="2">
    <source>
        <dbReference type="ARBA" id="ARBA00022964"/>
    </source>
</evidence>
<keyword evidence="3" id="KW-0560">Oxidoreductase</keyword>
<dbReference type="SMART" id="SM00702">
    <property type="entry name" value="P4Hc"/>
    <property type="match status" value="1"/>
</dbReference>
<dbReference type="GO" id="GO:0005737">
    <property type="term" value="C:cytoplasm"/>
    <property type="evidence" value="ECO:0007669"/>
    <property type="project" value="TreeGrafter"/>
</dbReference>
<dbReference type="GO" id="GO:0031418">
    <property type="term" value="F:L-ascorbic acid binding"/>
    <property type="evidence" value="ECO:0007669"/>
    <property type="project" value="InterPro"/>
</dbReference>
<dbReference type="SUPFAM" id="SSF53335">
    <property type="entry name" value="S-adenosyl-L-methionine-dependent methyltransferases"/>
    <property type="match status" value="1"/>
</dbReference>
<dbReference type="GO" id="GO:0005506">
    <property type="term" value="F:iron ion binding"/>
    <property type="evidence" value="ECO:0007669"/>
    <property type="project" value="InterPro"/>
</dbReference>
<keyword evidence="5" id="KW-0489">Methyltransferase</keyword>
<dbReference type="GO" id="GO:0032259">
    <property type="term" value="P:methylation"/>
    <property type="evidence" value="ECO:0007669"/>
    <property type="project" value="UniProtKB-KW"/>
</dbReference>
<feature type="domain" description="Prolyl 4-hydroxylase alpha subunit" evidence="4">
    <location>
        <begin position="25"/>
        <end position="216"/>
    </location>
</feature>
<dbReference type="RefSeq" id="WP_192030557.1">
    <property type="nucleotide sequence ID" value="NZ_JACYTR010000041.1"/>
</dbReference>
<dbReference type="GO" id="GO:0031543">
    <property type="term" value="F:peptidyl-proline dioxygenase activity"/>
    <property type="evidence" value="ECO:0007669"/>
    <property type="project" value="TreeGrafter"/>
</dbReference>
<evidence type="ECO:0000313" key="6">
    <source>
        <dbReference type="Proteomes" id="UP000613768"/>
    </source>
</evidence>
<keyword evidence="2" id="KW-0223">Dioxygenase</keyword>
<dbReference type="Pfam" id="PF13489">
    <property type="entry name" value="Methyltransf_23"/>
    <property type="match status" value="1"/>
</dbReference>
<dbReference type="InterPro" id="IPR006620">
    <property type="entry name" value="Pro_4_hyd_alph"/>
</dbReference>
<evidence type="ECO:0000256" key="1">
    <source>
        <dbReference type="ARBA" id="ARBA00001961"/>
    </source>
</evidence>
<comment type="cofactor">
    <cofactor evidence="1">
        <name>L-ascorbate</name>
        <dbReference type="ChEBI" id="CHEBI:38290"/>
    </cofactor>
</comment>
<dbReference type="AlphaFoldDB" id="A0AAW3ZNQ1"/>
<dbReference type="Proteomes" id="UP000613768">
    <property type="component" value="Unassembled WGS sequence"/>
</dbReference>
<name>A0AAW3ZNQ1_9GAMM</name>
<dbReference type="PANTHER" id="PTHR12117:SF0">
    <property type="entry name" value="PROLYL 3-HYDROXYLASE OGFOD1"/>
    <property type="match status" value="1"/>
</dbReference>
<proteinExistence type="predicted"/>
<dbReference type="EMBL" id="JACYTR010000041">
    <property type="protein sequence ID" value="MBD8527135.1"/>
    <property type="molecule type" value="Genomic_DNA"/>
</dbReference>
<evidence type="ECO:0000256" key="3">
    <source>
        <dbReference type="ARBA" id="ARBA00023002"/>
    </source>
</evidence>
<comment type="caution">
    <text evidence="5">The sequence shown here is derived from an EMBL/GenBank/DDBJ whole genome shotgun (WGS) entry which is preliminary data.</text>
</comment>